<feature type="active site" description="Nucleophile" evidence="7">
    <location>
        <position position="584"/>
    </location>
</feature>
<dbReference type="GO" id="GO:0008360">
    <property type="term" value="P:regulation of cell shape"/>
    <property type="evidence" value="ECO:0007669"/>
    <property type="project" value="UniProtKB-UniRule"/>
</dbReference>
<dbReference type="CDD" id="cd16913">
    <property type="entry name" value="YkuD_like"/>
    <property type="match status" value="1"/>
</dbReference>
<evidence type="ECO:0000256" key="4">
    <source>
        <dbReference type="ARBA" id="ARBA00022960"/>
    </source>
</evidence>
<sequence length="668" mass="73035">MTGSHKLCRCFWRSEPVSANGPGKPDYLNFEMGLAHAKDSVILRLEKSMTSFFKGAVSALALSCGFAAMAAPAHAYTLMDMIRGHRERTPIINPANPGDFGEMPAMPLPKVSGPRYYTYKPDAMRYVNIAKFGEPTVTGAIASASGEAAMAPVVVERQFLAEAKVRADVNVAKALETYYGSSQNPFVWLTGAEVNDRAKAAMSFLSGVGAVGLDPADYAVDLPAVDPAKPDPAARDRALTQFELQLSSKVLAYVQDTVRGRIDPNKISGYHDFRRKQVNLGPVLKLARMSPDIGAYLTSRTPDGPQFAALKEELAKLKVETAGDEPITISLDRLLRPGDSSPEVANIVKAIGKHGSEALKAQHAATLASYSGGFVYSPELVSLVEDFQKEHNLKPDGVIGQATIRIMTGGDSNASKIEKLTVAMEQARWLPEDLGSRYVFINQPAFMVYYHNDNKEQLSMRVVVGQKSNQTYFFQDEIETVEFNPFWGVPQSIIINEMLPKLRADPNYLDRLGYEVAINGHAVPSSSVDWYGSTSNVSVRQPPSGDNALGELKILFPNSHAIYMHDTPSKSFFKRDMRALSHGCVRLADPRAMAAAVLNTSVADVARQIAVGQNKAVSVPQKVPVYVSYFTAWPNKDGVVEYFNDVYGRDAYVEKAFEATTKARDAQI</sequence>
<dbReference type="InterPro" id="IPR052905">
    <property type="entry name" value="LD-transpeptidase_YkuD-like"/>
</dbReference>
<keyword evidence="5 7" id="KW-0573">Peptidoglycan synthesis</keyword>
<evidence type="ECO:0000256" key="2">
    <source>
        <dbReference type="ARBA" id="ARBA00005992"/>
    </source>
</evidence>
<evidence type="ECO:0000256" key="3">
    <source>
        <dbReference type="ARBA" id="ARBA00022679"/>
    </source>
</evidence>
<evidence type="ECO:0000256" key="7">
    <source>
        <dbReference type="PROSITE-ProRule" id="PRU01373"/>
    </source>
</evidence>
<dbReference type="Proteomes" id="UP000199542">
    <property type="component" value="Unassembled WGS sequence"/>
</dbReference>
<dbReference type="GO" id="GO:0016740">
    <property type="term" value="F:transferase activity"/>
    <property type="evidence" value="ECO:0007669"/>
    <property type="project" value="UniProtKB-KW"/>
</dbReference>
<dbReference type="SUPFAM" id="SSF47090">
    <property type="entry name" value="PGBD-like"/>
    <property type="match status" value="1"/>
</dbReference>
<dbReference type="Gene3D" id="1.10.101.10">
    <property type="entry name" value="PGBD-like superfamily/PGBD"/>
    <property type="match status" value="1"/>
</dbReference>
<proteinExistence type="inferred from homology"/>
<dbReference type="InterPro" id="IPR036365">
    <property type="entry name" value="PGBD-like_sf"/>
</dbReference>
<dbReference type="InterPro" id="IPR005490">
    <property type="entry name" value="LD_TPept_cat_dom"/>
</dbReference>
<dbReference type="PANTHER" id="PTHR41533">
    <property type="entry name" value="L,D-TRANSPEPTIDASE HI_1667-RELATED"/>
    <property type="match status" value="1"/>
</dbReference>
<evidence type="ECO:0000313" key="10">
    <source>
        <dbReference type="Proteomes" id="UP000199542"/>
    </source>
</evidence>
<evidence type="ECO:0000256" key="6">
    <source>
        <dbReference type="ARBA" id="ARBA00023316"/>
    </source>
</evidence>
<comment type="similarity">
    <text evidence="2">Belongs to the YkuD family.</text>
</comment>
<dbReference type="InterPro" id="IPR038063">
    <property type="entry name" value="Transpep_catalytic_dom"/>
</dbReference>
<dbReference type="GO" id="GO:0071555">
    <property type="term" value="P:cell wall organization"/>
    <property type="evidence" value="ECO:0007669"/>
    <property type="project" value="UniProtKB-UniRule"/>
</dbReference>
<dbReference type="EMBL" id="FMTM01000003">
    <property type="protein sequence ID" value="SCW57672.1"/>
    <property type="molecule type" value="Genomic_DNA"/>
</dbReference>
<dbReference type="Pfam" id="PF01471">
    <property type="entry name" value="PG_binding_1"/>
    <property type="match status" value="1"/>
</dbReference>
<organism evidence="9 10">
    <name type="scientific">Rhizobium mongolense subsp. loessense</name>
    <dbReference type="NCBI Taxonomy" id="158890"/>
    <lineage>
        <taxon>Bacteria</taxon>
        <taxon>Pseudomonadati</taxon>
        <taxon>Pseudomonadota</taxon>
        <taxon>Alphaproteobacteria</taxon>
        <taxon>Hyphomicrobiales</taxon>
        <taxon>Rhizobiaceae</taxon>
        <taxon>Rhizobium/Agrobacterium group</taxon>
        <taxon>Rhizobium</taxon>
    </lineage>
</organism>
<dbReference type="Pfam" id="PF03734">
    <property type="entry name" value="YkuD"/>
    <property type="match status" value="1"/>
</dbReference>
<evidence type="ECO:0000313" key="9">
    <source>
        <dbReference type="EMBL" id="SCW57672.1"/>
    </source>
</evidence>
<feature type="active site" description="Proton donor/acceptor" evidence="7">
    <location>
        <position position="565"/>
    </location>
</feature>
<dbReference type="Gene3D" id="2.40.440.10">
    <property type="entry name" value="L,D-transpeptidase catalytic domain-like"/>
    <property type="match status" value="1"/>
</dbReference>
<protein>
    <submittedName>
        <fullName evidence="9">Murein L,D-transpeptidase YcbB/YkuD</fullName>
    </submittedName>
</protein>
<evidence type="ECO:0000256" key="1">
    <source>
        <dbReference type="ARBA" id="ARBA00004752"/>
    </source>
</evidence>
<dbReference type="InterPro" id="IPR002477">
    <property type="entry name" value="Peptidoglycan-bd-like"/>
</dbReference>
<dbReference type="PROSITE" id="PS52029">
    <property type="entry name" value="LD_TPASE"/>
    <property type="match status" value="1"/>
</dbReference>
<dbReference type="PANTHER" id="PTHR41533:SF2">
    <property type="entry name" value="BLR7131 PROTEIN"/>
    <property type="match status" value="1"/>
</dbReference>
<reference evidence="9 10" key="1">
    <citation type="submission" date="2016-10" db="EMBL/GenBank/DDBJ databases">
        <authorList>
            <person name="de Groot N.N."/>
        </authorList>
    </citation>
    <scope>NUCLEOTIDE SEQUENCE [LARGE SCALE GENOMIC DNA]</scope>
    <source>
        <strain evidence="9 10">CGMCC 1.3401</strain>
    </source>
</reference>
<dbReference type="AlphaFoldDB" id="A0A1G4RL56"/>
<gene>
    <name evidence="9" type="ORF">SAMN02927900_02842</name>
</gene>
<dbReference type="UniPathway" id="UPA00219"/>
<evidence type="ECO:0000259" key="8">
    <source>
        <dbReference type="PROSITE" id="PS52029"/>
    </source>
</evidence>
<keyword evidence="4 7" id="KW-0133">Cell shape</keyword>
<dbReference type="InterPro" id="IPR045380">
    <property type="entry name" value="LD_TPept_scaffold_dom"/>
</dbReference>
<feature type="domain" description="L,D-TPase catalytic" evidence="8">
    <location>
        <begin position="437"/>
        <end position="612"/>
    </location>
</feature>
<evidence type="ECO:0000256" key="5">
    <source>
        <dbReference type="ARBA" id="ARBA00022984"/>
    </source>
</evidence>
<keyword evidence="6 7" id="KW-0961">Cell wall biogenesis/degradation</keyword>
<dbReference type="SUPFAM" id="SSF141523">
    <property type="entry name" value="L,D-transpeptidase catalytic domain-like"/>
    <property type="match status" value="1"/>
</dbReference>
<dbReference type="GO" id="GO:0004180">
    <property type="term" value="F:carboxypeptidase activity"/>
    <property type="evidence" value="ECO:0007669"/>
    <property type="project" value="UniProtKB-ARBA"/>
</dbReference>
<dbReference type="InterPro" id="IPR036366">
    <property type="entry name" value="PGBDSf"/>
</dbReference>
<dbReference type="GO" id="GO:0009252">
    <property type="term" value="P:peptidoglycan biosynthetic process"/>
    <property type="evidence" value="ECO:0007669"/>
    <property type="project" value="UniProtKB-UniPathway"/>
</dbReference>
<dbReference type="Pfam" id="PF20142">
    <property type="entry name" value="Scaffold"/>
    <property type="match status" value="1"/>
</dbReference>
<comment type="pathway">
    <text evidence="1 7">Cell wall biogenesis; peptidoglycan biosynthesis.</text>
</comment>
<name>A0A1G4RL56_9HYPH</name>
<keyword evidence="3" id="KW-0808">Transferase</keyword>
<accession>A0A1G4RL56</accession>